<keyword evidence="2 5" id="KW-0812">Transmembrane</keyword>
<dbReference type="InterPro" id="IPR001129">
    <property type="entry name" value="Membr-assoc_MAPEG"/>
</dbReference>
<keyword evidence="7" id="KW-1185">Reference proteome</keyword>
<organism evidence="6 7">
    <name type="scientific">Hyphobacterium lacteum</name>
    <dbReference type="NCBI Taxonomy" id="3116575"/>
    <lineage>
        <taxon>Bacteria</taxon>
        <taxon>Pseudomonadati</taxon>
        <taxon>Pseudomonadota</taxon>
        <taxon>Alphaproteobacteria</taxon>
        <taxon>Maricaulales</taxon>
        <taxon>Maricaulaceae</taxon>
        <taxon>Hyphobacterium</taxon>
    </lineage>
</organism>
<reference evidence="6 7" key="1">
    <citation type="submission" date="2024-01" db="EMBL/GenBank/DDBJ databases">
        <title>Hyphobacterium bacterium isolated from marine sediment.</title>
        <authorList>
            <person name="Zhao S."/>
        </authorList>
    </citation>
    <scope>NUCLEOTIDE SEQUENCE [LARGE SCALE GENOMIC DNA]</scope>
    <source>
        <strain evidence="7">HN65</strain>
    </source>
</reference>
<comment type="caution">
    <text evidence="6">The sequence shown here is derived from an EMBL/GenBank/DDBJ whole genome shotgun (WGS) entry which is preliminary data.</text>
</comment>
<dbReference type="Proteomes" id="UP001354971">
    <property type="component" value="Unassembled WGS sequence"/>
</dbReference>
<evidence type="ECO:0000313" key="7">
    <source>
        <dbReference type="Proteomes" id="UP001354971"/>
    </source>
</evidence>
<evidence type="ECO:0000256" key="3">
    <source>
        <dbReference type="ARBA" id="ARBA00022989"/>
    </source>
</evidence>
<protein>
    <submittedName>
        <fullName evidence="6">MAPEG family protein</fullName>
    </submittedName>
</protein>
<dbReference type="EMBL" id="JAZDRP010000005">
    <property type="protein sequence ID" value="MEE2526723.1"/>
    <property type="molecule type" value="Genomic_DNA"/>
</dbReference>
<accession>A0ABU7LS52</accession>
<comment type="subcellular location">
    <subcellularLocation>
        <location evidence="1">Membrane</location>
    </subcellularLocation>
</comment>
<evidence type="ECO:0000256" key="5">
    <source>
        <dbReference type="SAM" id="Phobius"/>
    </source>
</evidence>
<dbReference type="Gene3D" id="1.20.120.550">
    <property type="entry name" value="Membrane associated eicosanoid/glutathione metabolism-like domain"/>
    <property type="match status" value="1"/>
</dbReference>
<sequence>MPSILLAAAALAGLTLFVYFLLTVVGIIANAKGDLSAEYSLTKTGTPPPAYIGNIGRNFVNLTEMPVLFYALVALHLAGNVEVSGLQLMLAWAYVALRYLHTLIHITVNTMGLRFLVHRISAIILVVMWVNFALAL</sequence>
<keyword evidence="3 5" id="KW-1133">Transmembrane helix</keyword>
<dbReference type="RefSeq" id="WP_330199384.1">
    <property type="nucleotide sequence ID" value="NZ_JAZDRP010000005.1"/>
</dbReference>
<evidence type="ECO:0000256" key="1">
    <source>
        <dbReference type="ARBA" id="ARBA00004370"/>
    </source>
</evidence>
<dbReference type="SUPFAM" id="SSF161084">
    <property type="entry name" value="MAPEG domain-like"/>
    <property type="match status" value="1"/>
</dbReference>
<dbReference type="Pfam" id="PF01124">
    <property type="entry name" value="MAPEG"/>
    <property type="match status" value="1"/>
</dbReference>
<feature type="transmembrane region" description="Helical" evidence="5">
    <location>
        <begin position="67"/>
        <end position="95"/>
    </location>
</feature>
<keyword evidence="4 5" id="KW-0472">Membrane</keyword>
<evidence type="ECO:0000256" key="4">
    <source>
        <dbReference type="ARBA" id="ARBA00023136"/>
    </source>
</evidence>
<proteinExistence type="predicted"/>
<feature type="transmembrane region" description="Helical" evidence="5">
    <location>
        <begin position="116"/>
        <end position="135"/>
    </location>
</feature>
<gene>
    <name evidence="6" type="ORF">V0U79_10110</name>
</gene>
<name>A0ABU7LS52_9PROT</name>
<dbReference type="InterPro" id="IPR023352">
    <property type="entry name" value="MAPEG-like_dom_sf"/>
</dbReference>
<evidence type="ECO:0000313" key="6">
    <source>
        <dbReference type="EMBL" id="MEE2526723.1"/>
    </source>
</evidence>
<evidence type="ECO:0000256" key="2">
    <source>
        <dbReference type="ARBA" id="ARBA00022692"/>
    </source>
</evidence>